<dbReference type="InterPro" id="IPR023214">
    <property type="entry name" value="HAD_sf"/>
</dbReference>
<evidence type="ECO:0000256" key="10">
    <source>
        <dbReference type="RuleBase" id="RU362081"/>
    </source>
</evidence>
<evidence type="ECO:0000259" key="11">
    <source>
        <dbReference type="Pfam" id="PF00122"/>
    </source>
</evidence>
<dbReference type="InterPro" id="IPR036412">
    <property type="entry name" value="HAD-like_sf"/>
</dbReference>
<dbReference type="InterPro" id="IPR023298">
    <property type="entry name" value="ATPase_P-typ_TM_dom_sf"/>
</dbReference>
<dbReference type="InterPro" id="IPR008250">
    <property type="entry name" value="ATPase_P-typ_transduc_dom_A_sf"/>
</dbReference>
<dbReference type="Proteomes" id="UP000452141">
    <property type="component" value="Unassembled WGS sequence"/>
</dbReference>
<evidence type="ECO:0000256" key="3">
    <source>
        <dbReference type="ARBA" id="ARBA00022539"/>
    </source>
</evidence>
<keyword evidence="10" id="KW-0547">Nucleotide-binding</keyword>
<comment type="catalytic activity">
    <reaction evidence="9">
        <text>Cd(2+)(in) + ATP + H2O = Cd(2+)(out) + ADP + phosphate + H(+)</text>
        <dbReference type="Rhea" id="RHEA:12132"/>
        <dbReference type="ChEBI" id="CHEBI:15377"/>
        <dbReference type="ChEBI" id="CHEBI:15378"/>
        <dbReference type="ChEBI" id="CHEBI:30616"/>
        <dbReference type="ChEBI" id="CHEBI:43474"/>
        <dbReference type="ChEBI" id="CHEBI:48775"/>
        <dbReference type="ChEBI" id="CHEBI:456216"/>
        <dbReference type="EC" id="7.2.2.21"/>
    </reaction>
</comment>
<reference evidence="12 13" key="1">
    <citation type="submission" date="2019-08" db="EMBL/GenBank/DDBJ databases">
        <title>In-depth cultivation of the pig gut microbiome towards novel bacterial diversity and tailored functional studies.</title>
        <authorList>
            <person name="Wylensek D."/>
            <person name="Hitch T.C.A."/>
            <person name="Clavel T."/>
        </authorList>
    </citation>
    <scope>NUCLEOTIDE SEQUENCE [LARGE SCALE GENOMIC DNA]</scope>
    <source>
        <strain evidence="12 13">WCA-470BD-2E</strain>
    </source>
</reference>
<comment type="similarity">
    <text evidence="2 10">Belongs to the cation transport ATPase (P-type) (TC 3.A.3) family. Type IB subfamily.</text>
</comment>
<feature type="transmembrane region" description="Helical" evidence="10">
    <location>
        <begin position="562"/>
        <end position="581"/>
    </location>
</feature>
<dbReference type="PANTHER" id="PTHR48085:SF5">
    <property type="entry name" value="CADMIUM_ZINC-TRANSPORTING ATPASE HMA4-RELATED"/>
    <property type="match status" value="1"/>
</dbReference>
<feature type="transmembrane region" description="Helical" evidence="10">
    <location>
        <begin position="237"/>
        <end position="255"/>
    </location>
</feature>
<dbReference type="GO" id="GO:0005886">
    <property type="term" value="C:plasma membrane"/>
    <property type="evidence" value="ECO:0007669"/>
    <property type="project" value="UniProtKB-SubCell"/>
</dbReference>
<comment type="caution">
    <text evidence="12">The sequence shown here is derived from an EMBL/GenBank/DDBJ whole genome shotgun (WGS) entry which is preliminary data.</text>
</comment>
<evidence type="ECO:0000256" key="2">
    <source>
        <dbReference type="ARBA" id="ARBA00006024"/>
    </source>
</evidence>
<evidence type="ECO:0000256" key="4">
    <source>
        <dbReference type="ARBA" id="ARBA00022692"/>
    </source>
</evidence>
<dbReference type="InterPro" id="IPR001757">
    <property type="entry name" value="P_typ_ATPase"/>
</dbReference>
<dbReference type="GO" id="GO:0046872">
    <property type="term" value="F:metal ion binding"/>
    <property type="evidence" value="ECO:0007669"/>
    <property type="project" value="UniProtKB-KW"/>
</dbReference>
<keyword evidence="6" id="KW-0813">Transport</keyword>
<dbReference type="FunFam" id="2.70.150.10:FF:000002">
    <property type="entry name" value="Copper-transporting ATPase 1, putative"/>
    <property type="match status" value="1"/>
</dbReference>
<keyword evidence="6" id="KW-0406">Ion transport</keyword>
<dbReference type="InterPro" id="IPR059000">
    <property type="entry name" value="ATPase_P-type_domA"/>
</dbReference>
<dbReference type="InterPro" id="IPR023299">
    <property type="entry name" value="ATPase_P-typ_cyto_dom_N"/>
</dbReference>
<dbReference type="NCBIfam" id="TIGR01512">
    <property type="entry name" value="ATPase-IB2_Cd"/>
    <property type="match status" value="1"/>
</dbReference>
<feature type="domain" description="P-type ATPase A" evidence="11">
    <location>
        <begin position="118"/>
        <end position="221"/>
    </location>
</feature>
<dbReference type="PRINTS" id="PR00119">
    <property type="entry name" value="CATATPASE"/>
</dbReference>
<keyword evidence="10" id="KW-1003">Cell membrane</keyword>
<name>A0A844FQN7_9LACO</name>
<keyword evidence="12" id="KW-0378">Hydrolase</keyword>
<evidence type="ECO:0000256" key="8">
    <source>
        <dbReference type="ARBA" id="ARBA00039103"/>
    </source>
</evidence>
<dbReference type="Gene3D" id="3.40.50.1000">
    <property type="entry name" value="HAD superfamily/HAD-like"/>
    <property type="match status" value="1"/>
</dbReference>
<dbReference type="PROSITE" id="PS00154">
    <property type="entry name" value="ATPASE_E1_E2"/>
    <property type="match status" value="1"/>
</dbReference>
<dbReference type="Pfam" id="PF00122">
    <property type="entry name" value="E1-E2_ATPase"/>
    <property type="match status" value="1"/>
</dbReference>
<evidence type="ECO:0000313" key="13">
    <source>
        <dbReference type="Proteomes" id="UP000452141"/>
    </source>
</evidence>
<dbReference type="EMBL" id="VUMW01000040">
    <property type="protein sequence ID" value="MST80609.1"/>
    <property type="molecule type" value="Genomic_DNA"/>
</dbReference>
<evidence type="ECO:0000256" key="7">
    <source>
        <dbReference type="ARBA" id="ARBA00023136"/>
    </source>
</evidence>
<dbReference type="NCBIfam" id="TIGR01525">
    <property type="entry name" value="ATPase-IB_hvy"/>
    <property type="match status" value="1"/>
</dbReference>
<dbReference type="CDD" id="cd02079">
    <property type="entry name" value="P-type_ATPase_HM"/>
    <property type="match status" value="1"/>
</dbReference>
<organism evidence="12 13">
    <name type="scientific">Lactobacillus equicursoris</name>
    <dbReference type="NCBI Taxonomy" id="420645"/>
    <lineage>
        <taxon>Bacteria</taxon>
        <taxon>Bacillati</taxon>
        <taxon>Bacillota</taxon>
        <taxon>Bacilli</taxon>
        <taxon>Lactobacillales</taxon>
        <taxon>Lactobacillaceae</taxon>
        <taxon>Lactobacillus</taxon>
    </lineage>
</organism>
<evidence type="ECO:0000256" key="9">
    <source>
        <dbReference type="ARBA" id="ARBA00049338"/>
    </source>
</evidence>
<feature type="transmembrane region" description="Helical" evidence="10">
    <location>
        <begin position="587"/>
        <end position="605"/>
    </location>
</feature>
<dbReference type="SUPFAM" id="SSF81653">
    <property type="entry name" value="Calcium ATPase, transduction domain A"/>
    <property type="match status" value="1"/>
</dbReference>
<dbReference type="RefSeq" id="WP_154487534.1">
    <property type="nucleotide sequence ID" value="NZ_VUMW01000040.1"/>
</dbReference>
<dbReference type="EC" id="7.2.2.21" evidence="8"/>
<dbReference type="GO" id="GO:0008551">
    <property type="term" value="F:P-type cadmium transporter activity"/>
    <property type="evidence" value="ECO:0007669"/>
    <property type="project" value="UniProtKB-EC"/>
</dbReference>
<dbReference type="SUPFAM" id="SSF56784">
    <property type="entry name" value="HAD-like"/>
    <property type="match status" value="1"/>
</dbReference>
<dbReference type="InterPro" id="IPR018303">
    <property type="entry name" value="ATPase_P-typ_P_site"/>
</dbReference>
<dbReference type="SUPFAM" id="SSF81665">
    <property type="entry name" value="Calcium ATPase, transmembrane domain M"/>
    <property type="match status" value="1"/>
</dbReference>
<dbReference type="NCBIfam" id="TIGR01494">
    <property type="entry name" value="ATPase_P-type"/>
    <property type="match status" value="1"/>
</dbReference>
<dbReference type="Pfam" id="PF00702">
    <property type="entry name" value="Hydrolase"/>
    <property type="match status" value="1"/>
</dbReference>
<evidence type="ECO:0000256" key="6">
    <source>
        <dbReference type="ARBA" id="ARBA00023065"/>
    </source>
</evidence>
<dbReference type="PANTHER" id="PTHR48085">
    <property type="entry name" value="CADMIUM/ZINC-TRANSPORTING ATPASE HMA2-RELATED"/>
    <property type="match status" value="1"/>
</dbReference>
<dbReference type="Gene3D" id="2.70.150.10">
    <property type="entry name" value="Calcium-transporting ATPase, cytoplasmic transduction domain A"/>
    <property type="match status" value="1"/>
</dbReference>
<dbReference type="InterPro" id="IPR027256">
    <property type="entry name" value="P-typ_ATPase_IB"/>
</dbReference>
<gene>
    <name evidence="12" type="primary">cadA</name>
    <name evidence="12" type="ORF">FYJ61_09280</name>
</gene>
<keyword evidence="10" id="KW-0479">Metal-binding</keyword>
<keyword evidence="4 10" id="KW-0812">Transmembrane</keyword>
<evidence type="ECO:0000256" key="1">
    <source>
        <dbReference type="ARBA" id="ARBA00004651"/>
    </source>
</evidence>
<dbReference type="AlphaFoldDB" id="A0A844FQN7"/>
<accession>A0A844FQN7</accession>
<sequence length="608" mass="64421">MITIQNWFSEHKKHLTISMTVLVAIAYLSRLTPYNLYNVSMIAIAALGGIPILLRAASALRYKIVSIEFLVSIAVISALFIGEYSEAGIVIWLFSLGDLLEEATLAKSRQSIKDLVNLAPKTALKITDLDSKTSEEVDVDEVEVGDLLLVKTGSQVPVDGSVYQGDGHVNEASITGESKPSHKEVGTPVYAGTSLESGTLIVQAEKVGEDTTFGRLIELVEEAQDSKTKVQKLIDRFSQYYTPFVLLLALVVGFFTKDVRLATTILVLGCPGALVIGVPISTVTGIGSSAKSGIIAKGSAALDQLTKIDTFVFDKTGTLTTGKPSVSQVVNLTGNERNNLQLLASLEAESDHPLAKAINAYYGGDLFPVAKSEVVAGRGLAAQVNGANLLVGNERLMSENGIATTGIDLDPTGSHVYLAVNGKLALALAIADTLRSDALGQLAALRKIKPYKFVLLSGDQQTVVDAVARELNFDEAHGSLLPADKAAYIKSLQAGGHQVAFIGDGINDSPALATADLAIAMGSGTDVAIDVSDLVLVKDQFSQLPTAVRFANKTIANMRQNIAISLLTVALLFIGLFAGYVEMGLGMLIHELSILIVTANGMRLLRLT</sequence>
<feature type="transmembrane region" description="Helical" evidence="10">
    <location>
        <begin position="12"/>
        <end position="30"/>
    </location>
</feature>
<keyword evidence="7 10" id="KW-0472">Membrane</keyword>
<keyword evidence="3" id="KW-0104">Cadmium</keyword>
<dbReference type="GO" id="GO:0016887">
    <property type="term" value="F:ATP hydrolysis activity"/>
    <property type="evidence" value="ECO:0007669"/>
    <property type="project" value="InterPro"/>
</dbReference>
<dbReference type="GO" id="GO:0005524">
    <property type="term" value="F:ATP binding"/>
    <property type="evidence" value="ECO:0007669"/>
    <property type="project" value="UniProtKB-UniRule"/>
</dbReference>
<keyword evidence="5 10" id="KW-1133">Transmembrane helix</keyword>
<proteinExistence type="inferred from homology"/>
<dbReference type="Gene3D" id="3.40.1110.10">
    <property type="entry name" value="Calcium-transporting ATPase, cytoplasmic domain N"/>
    <property type="match status" value="1"/>
</dbReference>
<protein>
    <recommendedName>
        <fullName evidence="8">Cd(2+)-exporting ATPase</fullName>
        <ecNumber evidence="8">7.2.2.21</ecNumber>
    </recommendedName>
</protein>
<comment type="subcellular location">
    <subcellularLocation>
        <location evidence="1">Cell membrane</location>
        <topology evidence="1">Multi-pass membrane protein</topology>
    </subcellularLocation>
</comment>
<dbReference type="InterPro" id="IPR051014">
    <property type="entry name" value="Cation_Transport_ATPase_IB"/>
</dbReference>
<evidence type="ECO:0000256" key="5">
    <source>
        <dbReference type="ARBA" id="ARBA00022989"/>
    </source>
</evidence>
<evidence type="ECO:0000313" key="12">
    <source>
        <dbReference type="EMBL" id="MST80609.1"/>
    </source>
</evidence>
<feature type="transmembrane region" description="Helical" evidence="10">
    <location>
        <begin position="261"/>
        <end position="287"/>
    </location>
</feature>
<keyword evidence="10" id="KW-0067">ATP-binding</keyword>
<feature type="transmembrane region" description="Helical" evidence="10">
    <location>
        <begin position="36"/>
        <end position="57"/>
    </location>
</feature>